<dbReference type="eggNOG" id="ENOG502RSYT">
    <property type="taxonomic scope" value="Eukaryota"/>
</dbReference>
<dbReference type="InterPro" id="IPR002035">
    <property type="entry name" value="VWF_A"/>
</dbReference>
<keyword evidence="4" id="KW-1185">Reference proteome</keyword>
<feature type="compositionally biased region" description="Basic and acidic residues" evidence="1">
    <location>
        <begin position="768"/>
        <end position="780"/>
    </location>
</feature>
<evidence type="ECO:0000313" key="3">
    <source>
        <dbReference type="EMBL" id="BAM42223.1"/>
    </source>
</evidence>
<evidence type="ECO:0000313" key="4">
    <source>
        <dbReference type="Proteomes" id="UP000003786"/>
    </source>
</evidence>
<reference evidence="3 4" key="1">
    <citation type="journal article" date="2012" name="MBio">
        <title>Comparative genome analysis of three eukaryotic parasites with differing abilities to transform leukocytes reveals key mediators of Theileria-induced leukocyte transformation.</title>
        <authorList>
            <person name="Hayashida K."/>
            <person name="Hara Y."/>
            <person name="Abe T."/>
            <person name="Yamasaki C."/>
            <person name="Toyoda A."/>
            <person name="Kosuge T."/>
            <person name="Suzuki Y."/>
            <person name="Sato Y."/>
            <person name="Kawashima S."/>
            <person name="Katayama T."/>
            <person name="Wakaguri H."/>
            <person name="Inoue N."/>
            <person name="Homma K."/>
            <person name="Tada-Umezaki M."/>
            <person name="Yagi Y."/>
            <person name="Fujii Y."/>
            <person name="Habara T."/>
            <person name="Kanehisa M."/>
            <person name="Watanabe H."/>
            <person name="Ito K."/>
            <person name="Gojobori T."/>
            <person name="Sugawara H."/>
            <person name="Imanishi T."/>
            <person name="Weir W."/>
            <person name="Gardner M."/>
            <person name="Pain A."/>
            <person name="Shiels B."/>
            <person name="Hattori M."/>
            <person name="Nene V."/>
            <person name="Sugimoto C."/>
        </authorList>
    </citation>
    <scope>NUCLEOTIDE SEQUENCE [LARGE SCALE GENOMIC DNA]</scope>
    <source>
        <strain evidence="3 4">Shintoku</strain>
    </source>
</reference>
<organism evidence="3 4">
    <name type="scientific">Theileria orientalis strain Shintoku</name>
    <dbReference type="NCBI Taxonomy" id="869250"/>
    <lineage>
        <taxon>Eukaryota</taxon>
        <taxon>Sar</taxon>
        <taxon>Alveolata</taxon>
        <taxon>Apicomplexa</taxon>
        <taxon>Aconoidasida</taxon>
        <taxon>Piroplasmida</taxon>
        <taxon>Theileriidae</taxon>
        <taxon>Theileria</taxon>
    </lineage>
</organism>
<dbReference type="KEGG" id="tot:TOT_040000593"/>
<feature type="compositionally biased region" description="Basic and acidic residues" evidence="1">
    <location>
        <begin position="496"/>
        <end position="520"/>
    </location>
</feature>
<feature type="region of interest" description="Disordered" evidence="1">
    <location>
        <begin position="877"/>
        <end position="930"/>
    </location>
</feature>
<feature type="compositionally biased region" description="Basic and acidic residues" evidence="1">
    <location>
        <begin position="794"/>
        <end position="808"/>
    </location>
</feature>
<dbReference type="AlphaFoldDB" id="J4C9B0"/>
<dbReference type="Proteomes" id="UP000003786">
    <property type="component" value="Chromosome 4"/>
</dbReference>
<dbReference type="SUPFAM" id="SSF53300">
    <property type="entry name" value="vWA-like"/>
    <property type="match status" value="1"/>
</dbReference>
<evidence type="ECO:0000256" key="1">
    <source>
        <dbReference type="SAM" id="MobiDB-lite"/>
    </source>
</evidence>
<feature type="compositionally biased region" description="Polar residues" evidence="1">
    <location>
        <begin position="138"/>
        <end position="149"/>
    </location>
</feature>
<feature type="compositionally biased region" description="Basic and acidic residues" evidence="1">
    <location>
        <begin position="648"/>
        <end position="674"/>
    </location>
</feature>
<feature type="compositionally biased region" description="Basic residues" evidence="1">
    <location>
        <begin position="675"/>
        <end position="684"/>
    </location>
</feature>
<dbReference type="PROSITE" id="PS50234">
    <property type="entry name" value="VWFA"/>
    <property type="match status" value="1"/>
</dbReference>
<gene>
    <name evidence="3" type="ORF">TOT_040000593</name>
</gene>
<feature type="compositionally biased region" description="Pro residues" evidence="1">
    <location>
        <begin position="605"/>
        <end position="620"/>
    </location>
</feature>
<dbReference type="STRING" id="869250.J4C9B0"/>
<name>J4C9B0_THEOR</name>
<dbReference type="Gene3D" id="2.20.100.10">
    <property type="entry name" value="Thrombospondin type-1 (TSP1) repeat"/>
    <property type="match status" value="1"/>
</dbReference>
<dbReference type="GeneID" id="20716647"/>
<feature type="compositionally biased region" description="Basic and acidic residues" evidence="1">
    <location>
        <begin position="621"/>
        <end position="640"/>
    </location>
</feature>
<feature type="compositionally biased region" description="Polar residues" evidence="1">
    <location>
        <begin position="877"/>
        <end position="888"/>
    </location>
</feature>
<feature type="compositionally biased region" description="Basic and acidic residues" evidence="1">
    <location>
        <begin position="815"/>
        <end position="833"/>
    </location>
</feature>
<dbReference type="InterPro" id="IPR036465">
    <property type="entry name" value="vWFA_dom_sf"/>
</dbReference>
<dbReference type="RefSeq" id="XP_009692524.1">
    <property type="nucleotide sequence ID" value="XM_009694229.1"/>
</dbReference>
<feature type="region of interest" description="Disordered" evidence="1">
    <location>
        <begin position="69"/>
        <end position="156"/>
    </location>
</feature>
<dbReference type="Gene3D" id="3.40.50.410">
    <property type="entry name" value="von Willebrand factor, type A domain"/>
    <property type="match status" value="1"/>
</dbReference>
<feature type="domain" description="VWFA" evidence="2">
    <location>
        <begin position="214"/>
        <end position="406"/>
    </location>
</feature>
<sequence>MAKYLLPYTRYYDTIFKAFSQTLATTPSSQSESTTTHSTFNPSLLSSLKNRLHTFGNVHLPGSEEIKASSAPILGTTSTVTNVTEADKSTEDAQPPEDAKPAEDLKSAEDVRPDEEVKHTEDLKPAEDVKHTEDDSANEFTEATYSPHSEVSEPKISEHKASYLEELLTKKPEQRFTGAYQPREREFNVSANFANFLSRQSREVLEKCTKTPHEFVLIVDESGSISTYNWNTKVKDFVLLITSAVAQVNSYNKLSIIQYSRTPKLVMDSETIDKLNLNSIGSAIDDMFAAPRTHGTTYTGEALQFAREKVLDKQGEFVLELTESKAPLAKKNKIVLLLTDGGSKDPEKAHRESLIQRFNGVDLYVFGVGNFNEAECRKLVGCSPEGECNYFFHSKWESIIDYLQKLVISMCRDTGRNATCLENWSDFSECSARCGGGIMKAKLLSFTTVAEATVGEDGIKGLSCEEQYRKVSEKYERCNTFPCTDHLVNINHHPTYPKETRTEETSDSRGSESRSDERGSGDSPDGELVGSMRTVQYRQKQVHREEPREQGPKAEEPDEDQDVDELGDSLEAIPMEEDTRRHTPREETPSGVPPPIPQTPRQGPVNPPSPRETPRAPSPPTDERPSFTREEMPNPIKETRYAGVSHQKASDRINEVLKEIEARRELRRNNQQHHDTHHHPHTPTRHTPVETEHTHPQPSHPEPSHPQPTHHPEPSHPQPSHHHDSHPQPSSEPTSHSEERDDSDDGGTDLTNLAGFDGTGRVPFHLISGKDHKEVVVEKVLDEEEEKQFEESEEREREKELEKERESNKPTNHIRGNEKTMRDQDSQTERREDEADVAEDAEERAPRTRDFGTNTVNMADAATNTLNTRDAATNTVNMSDAATNTVQTRDMDTNTDRRGEPGRDNAQETIKKHVPKYKKPNDSRPHHTTELRDVAKQAETAISTTKMKFKRFFENEHVRKFGRWPSHTLPWLSLYSYRHFPYRKEPTPHLFDPSDQEFMNAGDGDDVEPSENYQVSNMEDGIWA</sequence>
<accession>J4C9B0</accession>
<dbReference type="CDD" id="cd01450">
    <property type="entry name" value="vWFA_subfamily_ECM"/>
    <property type="match status" value="1"/>
</dbReference>
<evidence type="ECO:0000259" key="2">
    <source>
        <dbReference type="PROSITE" id="PS50234"/>
    </source>
</evidence>
<feature type="compositionally biased region" description="Basic and acidic residues" evidence="1">
    <location>
        <begin position="577"/>
        <end position="588"/>
    </location>
</feature>
<dbReference type="SMART" id="SM00327">
    <property type="entry name" value="VWA"/>
    <property type="match status" value="1"/>
</dbReference>
<feature type="compositionally biased region" description="Acidic residues" evidence="1">
    <location>
        <begin position="556"/>
        <end position="568"/>
    </location>
</feature>
<feature type="compositionally biased region" description="Acidic residues" evidence="1">
    <location>
        <begin position="781"/>
        <end position="793"/>
    </location>
</feature>
<feature type="compositionally biased region" description="Basic and acidic residues" evidence="1">
    <location>
        <begin position="85"/>
        <end position="134"/>
    </location>
</feature>
<feature type="region of interest" description="Disordered" evidence="1">
    <location>
        <begin position="489"/>
        <end position="857"/>
    </location>
</feature>
<dbReference type="OMA" id="YQVSNME"/>
<feature type="compositionally biased region" description="Basic and acidic residues" evidence="1">
    <location>
        <begin position="542"/>
        <end position="555"/>
    </location>
</feature>
<proteinExistence type="predicted"/>
<dbReference type="OrthoDB" id="446173at2759"/>
<feature type="compositionally biased region" description="Basic and acidic residues" evidence="1">
    <location>
        <begin position="889"/>
        <end position="911"/>
    </location>
</feature>
<dbReference type="EMBL" id="AP011949">
    <property type="protein sequence ID" value="BAM42223.1"/>
    <property type="molecule type" value="Genomic_DNA"/>
</dbReference>
<dbReference type="VEuPathDB" id="PiroplasmaDB:TOT_040000593"/>
<feature type="compositionally biased region" description="Polar residues" evidence="1">
    <location>
        <begin position="75"/>
        <end position="84"/>
    </location>
</feature>
<dbReference type="Pfam" id="PF00092">
    <property type="entry name" value="VWA"/>
    <property type="match status" value="1"/>
</dbReference>
<dbReference type="InterPro" id="IPR036383">
    <property type="entry name" value="TSP1_rpt_sf"/>
</dbReference>
<feature type="compositionally biased region" description="Basic and acidic residues" evidence="1">
    <location>
        <begin position="919"/>
        <end position="930"/>
    </location>
</feature>
<protein>
    <submittedName>
        <fullName evidence="3">Cell surface/extracellular protein</fullName>
    </submittedName>
</protein>